<feature type="site" description="Transition state stabilizer" evidence="7">
    <location>
        <position position="258"/>
    </location>
</feature>
<dbReference type="GO" id="GO:0046872">
    <property type="term" value="F:metal ion binding"/>
    <property type="evidence" value="ECO:0007669"/>
    <property type="project" value="UniProtKB-KW"/>
</dbReference>
<feature type="binding site" evidence="6">
    <location>
        <position position="140"/>
    </location>
    <ligand>
        <name>Mg(2+)</name>
        <dbReference type="ChEBI" id="CHEBI:18420"/>
        <label>1</label>
    </ligand>
</feature>
<protein>
    <submittedName>
        <fullName evidence="10">Exodeoxyribonuclease III Xth</fullName>
    </submittedName>
</protein>
<feature type="site" description="Interaction with DNA substrate" evidence="7">
    <location>
        <position position="357"/>
    </location>
</feature>
<feature type="region of interest" description="Disordered" evidence="8">
    <location>
        <begin position="347"/>
        <end position="397"/>
    </location>
</feature>
<feature type="domain" description="Endonuclease/exonuclease/phosphatase" evidence="9">
    <location>
        <begin position="110"/>
        <end position="357"/>
    </location>
</feature>
<evidence type="ECO:0000256" key="3">
    <source>
        <dbReference type="ARBA" id="ARBA00022801"/>
    </source>
</evidence>
<comment type="similarity">
    <text evidence="1">Belongs to the DNA repair enzymes AP/ExoA family.</text>
</comment>
<evidence type="ECO:0000256" key="4">
    <source>
        <dbReference type="ARBA" id="ARBA00022842"/>
    </source>
</evidence>
<comment type="cofactor">
    <cofactor evidence="6">
        <name>Mg(2+)</name>
        <dbReference type="ChEBI" id="CHEBI:18420"/>
    </cofactor>
    <cofactor evidence="6">
        <name>Mn(2+)</name>
        <dbReference type="ChEBI" id="CHEBI:29035"/>
    </cofactor>
    <text evidence="6">Probably binds two magnesium or manganese ions per subunit.</text>
</comment>
<comment type="caution">
    <text evidence="10">The sequence shown here is derived from an EMBL/GenBank/DDBJ whole genome shotgun (WGS) entry which is preliminary data.</text>
</comment>
<feature type="region of interest" description="Disordered" evidence="8">
    <location>
        <begin position="1"/>
        <end position="65"/>
    </location>
</feature>
<sequence length="397" mass="42723">MVDEQQRDVGAGESGGGIVEYRTRGVEQRIGGGDVLDLRRGPVPGSDPGQRRAAPRVLDDGSSGRGIGGAVQRVDATNVTYITVEGKVGSLLRGLGGLVRAYYRGRMRVATWNVNSVKQRIPRLLPWLDERRPDVVCLQETKLSDAAFHESLGTELAERGYEIAHAGQGQWNGVALLSRVGLDDVRIGFDGMPGYPDPSTLEARAVSAVCGGLRIHSLYVPNGRSPDSDHYGYKLEWLAALARAVDDPATTLLCGDMNIAPADADVFDPGAYVGHTHVTPPERAALATFASMGLRDVVRDRWPDDRVFSYWDYRAGMFHKDLGMRIDLILAGESAADRVAAAWIDRKARKGSKPSDHAPVIVDLDEAPDGDIGPVVPPPSNPAKPGAAKVKLPQTPE</sequence>
<dbReference type="Pfam" id="PF03372">
    <property type="entry name" value="Exo_endo_phos"/>
    <property type="match status" value="1"/>
</dbReference>
<feature type="binding site" evidence="6">
    <location>
        <position position="256"/>
    </location>
    <ligand>
        <name>Mg(2+)</name>
        <dbReference type="ChEBI" id="CHEBI:18420"/>
        <label>1</label>
    </ligand>
</feature>
<evidence type="ECO:0000256" key="8">
    <source>
        <dbReference type="SAM" id="MobiDB-lite"/>
    </source>
</evidence>
<evidence type="ECO:0000259" key="9">
    <source>
        <dbReference type="Pfam" id="PF03372"/>
    </source>
</evidence>
<feature type="active site" evidence="5">
    <location>
        <position position="219"/>
    </location>
</feature>
<dbReference type="NCBIfam" id="TIGR00633">
    <property type="entry name" value="xth"/>
    <property type="match status" value="1"/>
</dbReference>
<gene>
    <name evidence="10" type="ORF">GTC6_00105</name>
</gene>
<dbReference type="PROSITE" id="PS00726">
    <property type="entry name" value="AP_NUCLEASE_F1_1"/>
    <property type="match status" value="1"/>
</dbReference>
<dbReference type="CDD" id="cd09086">
    <property type="entry name" value="ExoIII-like_AP-endo"/>
    <property type="match status" value="1"/>
</dbReference>
<dbReference type="GO" id="GO:0008311">
    <property type="term" value="F:double-stranded DNA 3'-5' DNA exonuclease activity"/>
    <property type="evidence" value="ECO:0007669"/>
    <property type="project" value="InterPro"/>
</dbReference>
<dbReference type="InterPro" id="IPR037493">
    <property type="entry name" value="ExoIII-like"/>
</dbReference>
<feature type="active site" description="Proton acceptor" evidence="5">
    <location>
        <position position="357"/>
    </location>
</feature>
<feature type="active site" description="Proton donor/acceptor" evidence="5">
    <location>
        <position position="256"/>
    </location>
</feature>
<feature type="binding site" evidence="6">
    <location>
        <position position="258"/>
    </location>
    <ligand>
        <name>Mg(2+)</name>
        <dbReference type="ChEBI" id="CHEBI:18420"/>
        <label>1</label>
    </ligand>
</feature>
<proteinExistence type="inferred from homology"/>
<keyword evidence="6" id="KW-0464">Manganese</keyword>
<feature type="binding site" evidence="6">
    <location>
        <position position="113"/>
    </location>
    <ligand>
        <name>Mg(2+)</name>
        <dbReference type="ChEBI" id="CHEBI:18420"/>
        <label>1</label>
    </ligand>
</feature>
<keyword evidence="4 6" id="KW-0460">Magnesium</keyword>
<feature type="binding site" evidence="6">
    <location>
        <position position="357"/>
    </location>
    <ligand>
        <name>Mg(2+)</name>
        <dbReference type="ChEBI" id="CHEBI:18420"/>
        <label>1</label>
    </ligand>
</feature>
<dbReference type="AlphaFoldDB" id="R7YF01"/>
<dbReference type="PATRIC" id="fig|1316928.3.peg.21"/>
<evidence type="ECO:0000313" key="11">
    <source>
        <dbReference type="Proteomes" id="UP000013569"/>
    </source>
</evidence>
<dbReference type="Proteomes" id="UP000013569">
    <property type="component" value="Unassembled WGS sequence"/>
</dbReference>
<evidence type="ECO:0000256" key="7">
    <source>
        <dbReference type="PIRSR" id="PIRSR604808-3"/>
    </source>
</evidence>
<reference evidence="10 11" key="1">
    <citation type="journal article" date="2013" name="Genome Announc.">
        <title>Draft Genome Sequence of a Benzothiophene-Desulfurizing Bacterium, Gordona terrae Strain C-6.</title>
        <authorList>
            <person name="Wang W."/>
            <person name="Ma T."/>
            <person name="Ren Y."/>
            <person name="Li G."/>
        </authorList>
    </citation>
    <scope>NUCLEOTIDE SEQUENCE [LARGE SCALE GENOMIC DNA]</scope>
    <source>
        <strain evidence="10 11">C-6</strain>
    </source>
</reference>
<dbReference type="SUPFAM" id="SSF56219">
    <property type="entry name" value="DNase I-like"/>
    <property type="match status" value="1"/>
</dbReference>
<feature type="binding site" evidence="6">
    <location>
        <position position="356"/>
    </location>
    <ligand>
        <name>Mg(2+)</name>
        <dbReference type="ChEBI" id="CHEBI:18420"/>
        <label>1</label>
    </ligand>
</feature>
<organism evidence="10 11">
    <name type="scientific">Gordonia terrae C-6</name>
    <dbReference type="NCBI Taxonomy" id="1316928"/>
    <lineage>
        <taxon>Bacteria</taxon>
        <taxon>Bacillati</taxon>
        <taxon>Actinomycetota</taxon>
        <taxon>Actinomycetes</taxon>
        <taxon>Mycobacteriales</taxon>
        <taxon>Gordoniaceae</taxon>
        <taxon>Gordonia</taxon>
    </lineage>
</organism>
<dbReference type="Gene3D" id="3.60.10.10">
    <property type="entry name" value="Endonuclease/exonuclease/phosphatase"/>
    <property type="match status" value="1"/>
</dbReference>
<evidence type="ECO:0000256" key="5">
    <source>
        <dbReference type="PIRSR" id="PIRSR604808-1"/>
    </source>
</evidence>
<keyword evidence="2 6" id="KW-0479">Metal-binding</keyword>
<evidence type="ECO:0000313" key="10">
    <source>
        <dbReference type="EMBL" id="EON34610.1"/>
    </source>
</evidence>
<evidence type="ECO:0000256" key="1">
    <source>
        <dbReference type="ARBA" id="ARBA00007092"/>
    </source>
</evidence>
<dbReference type="NCBIfam" id="TIGR00195">
    <property type="entry name" value="exoDNase_III"/>
    <property type="match status" value="1"/>
</dbReference>
<dbReference type="PANTHER" id="PTHR43250">
    <property type="entry name" value="EXODEOXYRIBONUCLEASE III"/>
    <property type="match status" value="1"/>
</dbReference>
<feature type="site" description="Important for catalytic activity" evidence="7">
    <location>
        <position position="327"/>
    </location>
</feature>
<name>R7YF01_9ACTN</name>
<dbReference type="PROSITE" id="PS51435">
    <property type="entry name" value="AP_NUCLEASE_F1_4"/>
    <property type="match status" value="1"/>
</dbReference>
<dbReference type="GO" id="GO:0003677">
    <property type="term" value="F:DNA binding"/>
    <property type="evidence" value="ECO:0007669"/>
    <property type="project" value="InterPro"/>
</dbReference>
<dbReference type="PANTHER" id="PTHR43250:SF2">
    <property type="entry name" value="EXODEOXYRIBONUCLEASE III"/>
    <property type="match status" value="1"/>
</dbReference>
<dbReference type="InterPro" id="IPR020847">
    <property type="entry name" value="AP_endonuclease_F1_BS"/>
</dbReference>
<dbReference type="InterPro" id="IPR005135">
    <property type="entry name" value="Endo/exonuclease/phosphatase"/>
</dbReference>
<dbReference type="GO" id="GO:0006281">
    <property type="term" value="P:DNA repair"/>
    <property type="evidence" value="ECO:0007669"/>
    <property type="project" value="InterPro"/>
</dbReference>
<dbReference type="EMBL" id="AQPW01000001">
    <property type="protein sequence ID" value="EON34610.1"/>
    <property type="molecule type" value="Genomic_DNA"/>
</dbReference>
<evidence type="ECO:0000256" key="6">
    <source>
        <dbReference type="PIRSR" id="PIRSR604808-2"/>
    </source>
</evidence>
<evidence type="ECO:0000256" key="2">
    <source>
        <dbReference type="ARBA" id="ARBA00022723"/>
    </source>
</evidence>
<dbReference type="InterPro" id="IPR036691">
    <property type="entry name" value="Endo/exonu/phosph_ase_sf"/>
</dbReference>
<accession>R7YF01</accession>
<dbReference type="GO" id="GO:0004519">
    <property type="term" value="F:endonuclease activity"/>
    <property type="evidence" value="ECO:0007669"/>
    <property type="project" value="InterPro"/>
</dbReference>
<keyword evidence="3" id="KW-0378">Hydrolase</keyword>
<dbReference type="InterPro" id="IPR004808">
    <property type="entry name" value="AP_endonuc_1"/>
</dbReference>